<keyword evidence="6" id="KW-0851">Voltage-gated channel</keyword>
<dbReference type="Pfam" id="PF00520">
    <property type="entry name" value="Ion_trans"/>
    <property type="match status" value="1"/>
</dbReference>
<evidence type="ECO:0000256" key="12">
    <source>
        <dbReference type="SAM" id="MobiDB-lite"/>
    </source>
</evidence>
<dbReference type="InterPro" id="IPR005821">
    <property type="entry name" value="Ion_trans_dom"/>
</dbReference>
<dbReference type="InterPro" id="IPR003974">
    <property type="entry name" value="K_chnl_volt-dep_Kv3"/>
</dbReference>
<dbReference type="AlphaFoldDB" id="A0AAE0TAZ0"/>
<evidence type="ECO:0000313" key="15">
    <source>
        <dbReference type="EMBL" id="KAK3606514.1"/>
    </source>
</evidence>
<evidence type="ECO:0000256" key="1">
    <source>
        <dbReference type="ARBA" id="ARBA00004141"/>
    </source>
</evidence>
<comment type="caution">
    <text evidence="15">The sequence shown here is derived from an EMBL/GenBank/DDBJ whole genome shotgun (WGS) entry which is preliminary data.</text>
</comment>
<keyword evidence="16" id="KW-1185">Reference proteome</keyword>
<dbReference type="GO" id="GO:0005251">
    <property type="term" value="F:delayed rectifier potassium channel activity"/>
    <property type="evidence" value="ECO:0007669"/>
    <property type="project" value="TreeGrafter"/>
</dbReference>
<accession>A0AAE0TAZ0</accession>
<keyword evidence="7" id="KW-0630">Potassium</keyword>
<dbReference type="EMBL" id="JAEAOA010002346">
    <property type="protein sequence ID" value="KAK3606514.1"/>
    <property type="molecule type" value="Genomic_DNA"/>
</dbReference>
<dbReference type="InterPro" id="IPR003968">
    <property type="entry name" value="K_chnl_volt-dep_Kv"/>
</dbReference>
<name>A0AAE0TAZ0_9BIVA</name>
<keyword evidence="10 13" id="KW-0472">Membrane</keyword>
<feature type="transmembrane region" description="Helical" evidence="13">
    <location>
        <begin position="296"/>
        <end position="320"/>
    </location>
</feature>
<evidence type="ECO:0000256" key="13">
    <source>
        <dbReference type="SAM" id="Phobius"/>
    </source>
</evidence>
<evidence type="ECO:0000256" key="5">
    <source>
        <dbReference type="ARBA" id="ARBA00022826"/>
    </source>
</evidence>
<evidence type="ECO:0000256" key="3">
    <source>
        <dbReference type="ARBA" id="ARBA00022538"/>
    </source>
</evidence>
<dbReference type="PRINTS" id="PR01491">
    <property type="entry name" value="KVCHANNEL"/>
</dbReference>
<dbReference type="GO" id="GO:0043679">
    <property type="term" value="C:axon terminus"/>
    <property type="evidence" value="ECO:0007669"/>
    <property type="project" value="TreeGrafter"/>
</dbReference>
<feature type="domain" description="BTB" evidence="14">
    <location>
        <begin position="141"/>
        <end position="241"/>
    </location>
</feature>
<dbReference type="GO" id="GO:0045211">
    <property type="term" value="C:postsynaptic membrane"/>
    <property type="evidence" value="ECO:0007669"/>
    <property type="project" value="TreeGrafter"/>
</dbReference>
<evidence type="ECO:0000313" key="16">
    <source>
        <dbReference type="Proteomes" id="UP001195483"/>
    </source>
</evidence>
<evidence type="ECO:0000256" key="11">
    <source>
        <dbReference type="ARBA" id="ARBA00023303"/>
    </source>
</evidence>
<dbReference type="GO" id="GO:0032809">
    <property type="term" value="C:neuronal cell body membrane"/>
    <property type="evidence" value="ECO:0007669"/>
    <property type="project" value="TreeGrafter"/>
</dbReference>
<keyword evidence="9" id="KW-0406">Ion transport</keyword>
<dbReference type="InterPro" id="IPR028325">
    <property type="entry name" value="VG_K_chnl"/>
</dbReference>
<dbReference type="GO" id="GO:0008076">
    <property type="term" value="C:voltage-gated potassium channel complex"/>
    <property type="evidence" value="ECO:0007669"/>
    <property type="project" value="InterPro"/>
</dbReference>
<evidence type="ECO:0000256" key="9">
    <source>
        <dbReference type="ARBA" id="ARBA00023065"/>
    </source>
</evidence>
<reference evidence="15" key="3">
    <citation type="submission" date="2023-05" db="EMBL/GenBank/DDBJ databases">
        <authorList>
            <person name="Smith C.H."/>
        </authorList>
    </citation>
    <scope>NUCLEOTIDE SEQUENCE</scope>
    <source>
        <strain evidence="15">CHS0354</strain>
        <tissue evidence="15">Mantle</tissue>
    </source>
</reference>
<dbReference type="FunFam" id="1.10.287.70:FF:000002">
    <property type="entry name" value="Potassium voltage-gated channel subfamily a member"/>
    <property type="match status" value="1"/>
</dbReference>
<gene>
    <name evidence="15" type="ORF">CHS0354_041467</name>
</gene>
<dbReference type="PRINTS" id="PR00169">
    <property type="entry name" value="KCHANNEL"/>
</dbReference>
<dbReference type="Gene3D" id="1.10.287.70">
    <property type="match status" value="1"/>
</dbReference>
<dbReference type="GO" id="GO:0042734">
    <property type="term" value="C:presynaptic membrane"/>
    <property type="evidence" value="ECO:0007669"/>
    <property type="project" value="TreeGrafter"/>
</dbReference>
<evidence type="ECO:0000256" key="7">
    <source>
        <dbReference type="ARBA" id="ARBA00022958"/>
    </source>
</evidence>
<keyword evidence="4 13" id="KW-0812">Transmembrane</keyword>
<keyword evidence="2" id="KW-0813">Transport</keyword>
<comment type="subcellular location">
    <subcellularLocation>
        <location evidence="1">Membrane</location>
        <topology evidence="1">Multi-pass membrane protein</topology>
    </subcellularLocation>
</comment>
<feature type="transmembrane region" description="Helical" evidence="13">
    <location>
        <begin position="549"/>
        <end position="580"/>
    </location>
</feature>
<dbReference type="InterPro" id="IPR027359">
    <property type="entry name" value="Volt_channel_dom_sf"/>
</dbReference>
<dbReference type="SMART" id="SM00225">
    <property type="entry name" value="BTB"/>
    <property type="match status" value="1"/>
</dbReference>
<keyword evidence="11" id="KW-0407">Ion channel</keyword>
<dbReference type="PANTHER" id="PTHR11537:SF252">
    <property type="entry name" value="POTASSIUM VOLTAGE-GATED CHANNEL PROTEIN SHAW"/>
    <property type="match status" value="1"/>
</dbReference>
<evidence type="ECO:0000256" key="8">
    <source>
        <dbReference type="ARBA" id="ARBA00022989"/>
    </source>
</evidence>
<evidence type="ECO:0000256" key="10">
    <source>
        <dbReference type="ARBA" id="ARBA00023136"/>
    </source>
</evidence>
<sequence>MGQQRYNPMYISDCNEGRRPSQTFQLKTELQGGTSSNGCLQNTRRTDRCKSGTDNNLNSHSNHLLHTATRSNTSSLKSESHGNSHITKELDSSLSDMALSAVMISGGNLQRSSSHVVLNQNDPDSDSIDRNGSKCTCSQRETLFLNVGGQVFETYKSTLKRLKTFRLNNENELMKHFREDRGDFFFDRDPLAFSVILNYLRHGELHPSTFMCGPVIQREFQYWGIDELDIERCCWQPYSTWKTQTRSLEKLEYDRNQCTTQTDLTHDRYSKHCWRRCRAAVWTFLQKPTSSRAAKVYAWVSTLFVFMSIFSFCASTHPYFQLSPNDFVVRQFETLYRIFTLEDKIVFPRNRNASSTLDIDTLNISNTAELNFTSSQNSTADSENAKVNHPILLMMDVACVFYFTVEFIVRFIFSPKKFKFITSLQNNIDFVATLPDYLEFILMAIGPEERKLFLLIDFIFILRMLRLFRIFRLIRHVPGLWILLYTLKASVNELMLMFVFLLIGMVVFASLMHFAEGGEGYQNIPIGFWWAVVTMTTVGYGDMYPKTALGYVIGSVCAISGLLMIAFTVPIIVSNFVLYYTHVQYGISERNQKSQVILPVPEIKACSIHNSSVNVARSDVSISKEYLRDAQEDYTITDGNCNKV</sequence>
<feature type="transmembrane region" description="Helical" evidence="13">
    <location>
        <begin position="494"/>
        <end position="514"/>
    </location>
</feature>
<protein>
    <recommendedName>
        <fullName evidence="14">BTB domain-containing protein</fullName>
    </recommendedName>
</protein>
<proteinExistence type="predicted"/>
<dbReference type="SUPFAM" id="SSF54695">
    <property type="entry name" value="POZ domain"/>
    <property type="match status" value="1"/>
</dbReference>
<dbReference type="InterPro" id="IPR003131">
    <property type="entry name" value="T1-type_BTB"/>
</dbReference>
<feature type="transmembrane region" description="Helical" evidence="13">
    <location>
        <begin position="391"/>
        <end position="413"/>
    </location>
</feature>
<feature type="region of interest" description="Disordered" evidence="12">
    <location>
        <begin position="31"/>
        <end position="63"/>
    </location>
</feature>
<organism evidence="15 16">
    <name type="scientific">Potamilus streckersoni</name>
    <dbReference type="NCBI Taxonomy" id="2493646"/>
    <lineage>
        <taxon>Eukaryota</taxon>
        <taxon>Metazoa</taxon>
        <taxon>Spiralia</taxon>
        <taxon>Lophotrochozoa</taxon>
        <taxon>Mollusca</taxon>
        <taxon>Bivalvia</taxon>
        <taxon>Autobranchia</taxon>
        <taxon>Heteroconchia</taxon>
        <taxon>Palaeoheterodonta</taxon>
        <taxon>Unionida</taxon>
        <taxon>Unionoidea</taxon>
        <taxon>Unionidae</taxon>
        <taxon>Ambleminae</taxon>
        <taxon>Lampsilini</taxon>
        <taxon>Potamilus</taxon>
    </lineage>
</organism>
<dbReference type="Proteomes" id="UP001195483">
    <property type="component" value="Unassembled WGS sequence"/>
</dbReference>
<dbReference type="Gene3D" id="1.20.120.350">
    <property type="entry name" value="Voltage-gated potassium channels. Chain C"/>
    <property type="match status" value="1"/>
</dbReference>
<reference evidence="15" key="2">
    <citation type="journal article" date="2021" name="Genome Biol. Evol.">
        <title>Developing a high-quality reference genome for a parasitic bivalve with doubly uniparental inheritance (Bivalvia: Unionida).</title>
        <authorList>
            <person name="Smith C.H."/>
        </authorList>
    </citation>
    <scope>NUCLEOTIDE SEQUENCE</scope>
    <source>
        <strain evidence="15">CHS0354</strain>
        <tissue evidence="15">Mantle</tissue>
    </source>
</reference>
<dbReference type="GO" id="GO:0051260">
    <property type="term" value="P:protein homooligomerization"/>
    <property type="evidence" value="ECO:0007669"/>
    <property type="project" value="InterPro"/>
</dbReference>
<dbReference type="SUPFAM" id="SSF81324">
    <property type="entry name" value="Voltage-gated potassium channels"/>
    <property type="match status" value="1"/>
</dbReference>
<keyword evidence="3" id="KW-0633">Potassium transport</keyword>
<evidence type="ECO:0000259" key="14">
    <source>
        <dbReference type="SMART" id="SM00225"/>
    </source>
</evidence>
<feature type="transmembrane region" description="Helical" evidence="13">
    <location>
        <begin position="452"/>
        <end position="474"/>
    </location>
</feature>
<keyword evidence="5" id="KW-0631">Potassium channel</keyword>
<dbReference type="PRINTS" id="PR01498">
    <property type="entry name" value="SHAWCHANNEL"/>
</dbReference>
<evidence type="ECO:0000256" key="4">
    <source>
        <dbReference type="ARBA" id="ARBA00022692"/>
    </source>
</evidence>
<keyword evidence="8 13" id="KW-1133">Transmembrane helix</keyword>
<dbReference type="Pfam" id="PF02214">
    <property type="entry name" value="BTB_2"/>
    <property type="match status" value="1"/>
</dbReference>
<feature type="compositionally biased region" description="Polar residues" evidence="12">
    <location>
        <begin position="31"/>
        <end position="43"/>
    </location>
</feature>
<dbReference type="InterPro" id="IPR000210">
    <property type="entry name" value="BTB/POZ_dom"/>
</dbReference>
<dbReference type="InterPro" id="IPR011333">
    <property type="entry name" value="SKP1/BTB/POZ_sf"/>
</dbReference>
<dbReference type="GO" id="GO:0032590">
    <property type="term" value="C:dendrite membrane"/>
    <property type="evidence" value="ECO:0007669"/>
    <property type="project" value="TreeGrafter"/>
</dbReference>
<dbReference type="GO" id="GO:0001508">
    <property type="term" value="P:action potential"/>
    <property type="evidence" value="ECO:0007669"/>
    <property type="project" value="TreeGrafter"/>
</dbReference>
<dbReference type="Gene3D" id="3.30.710.10">
    <property type="entry name" value="Potassium Channel Kv1.1, Chain A"/>
    <property type="match status" value="1"/>
</dbReference>
<feature type="transmembrane region" description="Helical" evidence="13">
    <location>
        <begin position="526"/>
        <end position="543"/>
    </location>
</feature>
<dbReference type="PANTHER" id="PTHR11537">
    <property type="entry name" value="VOLTAGE-GATED POTASSIUM CHANNEL"/>
    <property type="match status" value="1"/>
</dbReference>
<evidence type="ECO:0000256" key="6">
    <source>
        <dbReference type="ARBA" id="ARBA00022882"/>
    </source>
</evidence>
<evidence type="ECO:0000256" key="2">
    <source>
        <dbReference type="ARBA" id="ARBA00022448"/>
    </source>
</evidence>
<reference evidence="15" key="1">
    <citation type="journal article" date="2021" name="Genome Biol. Evol.">
        <title>A High-Quality Reference Genome for a Parasitic Bivalve with Doubly Uniparental Inheritance (Bivalvia: Unionida).</title>
        <authorList>
            <person name="Smith C.H."/>
        </authorList>
    </citation>
    <scope>NUCLEOTIDE SEQUENCE</scope>
    <source>
        <strain evidence="15">CHS0354</strain>
    </source>
</reference>